<evidence type="ECO:0000313" key="5">
    <source>
        <dbReference type="EMBL" id="KRL50427.1"/>
    </source>
</evidence>
<dbReference type="Pfam" id="PF18013">
    <property type="entry name" value="Phage_lysozyme2"/>
    <property type="match status" value="1"/>
</dbReference>
<dbReference type="InterPro" id="IPR050570">
    <property type="entry name" value="Cell_wall_metabolism_enzyme"/>
</dbReference>
<dbReference type="PANTHER" id="PTHR21666:SF270">
    <property type="entry name" value="MUREIN HYDROLASE ACTIVATOR ENVC"/>
    <property type="match status" value="1"/>
</dbReference>
<feature type="domain" description="M23ase beta-sheet core" evidence="2">
    <location>
        <begin position="1220"/>
        <end position="1315"/>
    </location>
</feature>
<dbReference type="Gene3D" id="1.10.530.10">
    <property type="match status" value="1"/>
</dbReference>
<comment type="caution">
    <text evidence="5">The sequence shown here is derived from an EMBL/GenBank/DDBJ whole genome shotgun (WGS) entry which is preliminary data.</text>
</comment>
<reference evidence="5 6" key="1">
    <citation type="journal article" date="2015" name="Genome Announc.">
        <title>Expanding the biotechnology potential of lactobacilli through comparative genomics of 213 strains and associated genera.</title>
        <authorList>
            <person name="Sun Z."/>
            <person name="Harris H.M."/>
            <person name="McCann A."/>
            <person name="Guo C."/>
            <person name="Argimon S."/>
            <person name="Zhang W."/>
            <person name="Yang X."/>
            <person name="Jeffery I.B."/>
            <person name="Cooney J.C."/>
            <person name="Kagawa T.F."/>
            <person name="Liu W."/>
            <person name="Song Y."/>
            <person name="Salvetti E."/>
            <person name="Wrobel A."/>
            <person name="Rasinkangas P."/>
            <person name="Parkhill J."/>
            <person name="Rea M.C."/>
            <person name="O'Sullivan O."/>
            <person name="Ritari J."/>
            <person name="Douillard F.P."/>
            <person name="Paul Ross R."/>
            <person name="Yang R."/>
            <person name="Briner A.E."/>
            <person name="Felis G.E."/>
            <person name="de Vos W.M."/>
            <person name="Barrangou R."/>
            <person name="Klaenhammer T.R."/>
            <person name="Caufield P.W."/>
            <person name="Cui Y."/>
            <person name="Zhang H."/>
            <person name="O'Toole P.W."/>
        </authorList>
    </citation>
    <scope>NUCLEOTIDE SEQUENCE [LARGE SCALE GENOMIC DNA]</scope>
    <source>
        <strain evidence="5 6">DSM 15429</strain>
    </source>
</reference>
<sequence>MWQLASELRREDVGIGFNIEWQKLEKLDNSITRVIDKIHDVGSAFGPANNDLKTFGRTFTDVMDKAVGSNDKVAASNREVSKSIQESSRVTTNLRDKYANLNQVVGEYGTKQPAYFRKVGTSINQVGDQVTGLSKKLREMPKDMATKVSFDTNGVNAGDVTRQFDKVDRSMDKTAKKSRRLHDIIMGTFVGTAISNGVAALTNGLHEAAQAGMEYNKEQDTMKTVWTSLTTEAPKDGKNLVKYINSMSQHSIYAADTLNEMAQSFYHVHSNEKETKNWTNDFIALGSTLHMSNDALAESGEQFAKIVAGGKASSEDMAVMINRFPMFGEALQKATGKSMKQLYAMSAAGKLSAKQFTDTLTYLGKKYEGGTKEAMTSFMGMSMYLKSRFSTLAGDVMKTSFNMDKQTAKSMQDLLKDDMMKKYAKGMSSALGVVTGAAVDGINYLDKHKDTILDVMKNIGDIGGIFGKAVWTDSIDILTDIGDAFGLVDKNGKAAKDPLDQLDNLLKGIDQHKGAIKLAAKAMVGFFAVKKATQFLKMLKEINTQLKLTTALDAADSYQGILFGGGKGKRAGGGKSSSKVATKIEEAIESGGTAGGRHFAKEAKKGGTAAGKTGGRGFATKIKNGAKVAGRTGGGLFSDAIHNIAWMTIASKFATDGSQVFLDGISTKKGAKAAWKLGGDTVGGAIGFYLGGPAGAAVGTYIGGAIADQLSKWADWYQKNGTASPAGDKSDHQRKYNSKHTAALTNSLSTNATGGPIGTVNTKSTYPSESHGILNPSGITSKKKKKKSIVTKPITGFASGGPTIKPGMAMVAEAGTEIGYDARSGKYQIFDHGPQLVHLTAGMHIMNHRDSLKAMRGGLGRGRILPGYAKGTGSIGAASVATTVKVKGVNDATMKNTEYKTKRSADKIGSDITKGYAKGTKGAHSKLTGFNKQSDRLWKTNQSETNKRTDEIRKGIVSDFDAGQKGADKQLTQLKNHGLKTMDKLQDGMAKADQAIVSDFGSIFGKLPSLAKSAMKGAITNLNGGFSGIDSALAQFGGNKSVLKPIHYATGSNGPIDSDQLAVLNDAQTGPRQELVGRGDRLLKPIGYNGVFHLKKGDNVFNGSQVERARPYLPHFKKGTGASDSKLRSLASKNSGDPSGAFKSEFTDNVKANGSTLQKGLTNTANAGAKTVGVPWENAMWGYIESLINAGDGSAAGGNWRHDPGMPKTNGFGAARSFGSHDGVDFSSHLGAPILAVHGGKVTRTGNPVWAPGALGKVITVKSDDGYQEIYQEFGTMKNILVHVGDIIKTGQKIATLGPLNGSGSGPHVHIGVSHGSLWDHGGSSTKGWFDVTKMSGSDNGSSKLKSKSKAPKVSKAMTALVKSQLGPSAAKWIKKNLQDSIGDADVGSLGGSVASRARTLAKAIKSMYGAATNAGIAAVLGNWEFESGLNPGAINPGGGASGLGQWLGGRKTALINYSKRHGKNWKSAEAQLEFALKGDGSDSSVLKSVLRGNGSVASLASKFSTQWERGGYTAQHVAGARKVEAALHDNGGWSQPGKVNIFGEKSREVAINPNKPNADSLIKDAIQARAGVDSSGFSAAVSNAVSGRARAPRPAARVAGSSRPINIKMTNRFEIKGGNADEVSKQVSNDMQKVGQQLVDMLRRGTGTDQGEGGFVI</sequence>
<feature type="domain" description="Tape measure protein N-terminal" evidence="4">
    <location>
        <begin position="207"/>
        <end position="398"/>
    </location>
</feature>
<dbReference type="InterPro" id="IPR016047">
    <property type="entry name" value="M23ase_b-sheet_dom"/>
</dbReference>
<dbReference type="PANTHER" id="PTHR21666">
    <property type="entry name" value="PEPTIDASE-RELATED"/>
    <property type="match status" value="1"/>
</dbReference>
<evidence type="ECO:0000313" key="6">
    <source>
        <dbReference type="Proteomes" id="UP000051835"/>
    </source>
</evidence>
<dbReference type="EMBL" id="AZFC01000002">
    <property type="protein sequence ID" value="KRL50427.1"/>
    <property type="molecule type" value="Genomic_DNA"/>
</dbReference>
<dbReference type="GO" id="GO:0004222">
    <property type="term" value="F:metalloendopeptidase activity"/>
    <property type="evidence" value="ECO:0007669"/>
    <property type="project" value="TreeGrafter"/>
</dbReference>
<dbReference type="Gene3D" id="2.70.70.10">
    <property type="entry name" value="Glucose Permease (Domain IIA)"/>
    <property type="match status" value="1"/>
</dbReference>
<gene>
    <name evidence="5" type="ORF">FD37_GL002093</name>
</gene>
<evidence type="ECO:0000259" key="3">
    <source>
        <dbReference type="Pfam" id="PF18013"/>
    </source>
</evidence>
<feature type="region of interest" description="Disordered" evidence="1">
    <location>
        <begin position="1115"/>
        <end position="1146"/>
    </location>
</feature>
<dbReference type="SUPFAM" id="SSF51261">
    <property type="entry name" value="Duplicated hybrid motif"/>
    <property type="match status" value="1"/>
</dbReference>
<feature type="domain" description="Phage tail lysozyme" evidence="3">
    <location>
        <begin position="1398"/>
        <end position="1517"/>
    </location>
</feature>
<dbReference type="Pfam" id="PF20155">
    <property type="entry name" value="TMP_3"/>
    <property type="match status" value="1"/>
</dbReference>
<name>A0A0R1RAV3_9LACO</name>
<proteinExistence type="predicted"/>
<dbReference type="InterPro" id="IPR041219">
    <property type="entry name" value="Phage_lysozyme2"/>
</dbReference>
<feature type="region of interest" description="Disordered" evidence="1">
    <location>
        <begin position="722"/>
        <end position="786"/>
    </location>
</feature>
<organism evidence="5 6">
    <name type="scientific">Levilactobacillus spicheri DSM 15429</name>
    <dbReference type="NCBI Taxonomy" id="1423805"/>
    <lineage>
        <taxon>Bacteria</taxon>
        <taxon>Bacillati</taxon>
        <taxon>Bacillota</taxon>
        <taxon>Bacilli</taxon>
        <taxon>Lactobacillales</taxon>
        <taxon>Lactobacillaceae</taxon>
        <taxon>Levilactobacillus</taxon>
    </lineage>
</organism>
<feature type="compositionally biased region" description="Polar residues" evidence="1">
    <location>
        <begin position="739"/>
        <end position="768"/>
    </location>
</feature>
<dbReference type="Proteomes" id="UP000051835">
    <property type="component" value="Unassembled WGS sequence"/>
</dbReference>
<dbReference type="InterPro" id="IPR011055">
    <property type="entry name" value="Dup_hybrid_motif"/>
</dbReference>
<protein>
    <submittedName>
        <fullName evidence="5">SLT domain-containing protein</fullName>
    </submittedName>
</protein>
<dbReference type="CDD" id="cd12797">
    <property type="entry name" value="M23_peptidase"/>
    <property type="match status" value="1"/>
</dbReference>
<accession>A0A0R1RAV3</accession>
<evidence type="ECO:0000259" key="4">
    <source>
        <dbReference type="Pfam" id="PF20155"/>
    </source>
</evidence>
<evidence type="ECO:0000256" key="1">
    <source>
        <dbReference type="SAM" id="MobiDB-lite"/>
    </source>
</evidence>
<dbReference type="InterPro" id="IPR013491">
    <property type="entry name" value="Tape_meas_N"/>
</dbReference>
<dbReference type="NCBIfam" id="TIGR02675">
    <property type="entry name" value="tape_meas_nterm"/>
    <property type="match status" value="1"/>
</dbReference>
<dbReference type="PATRIC" id="fig|1423805.4.peg.2145"/>
<evidence type="ECO:0000259" key="2">
    <source>
        <dbReference type="Pfam" id="PF01551"/>
    </source>
</evidence>
<dbReference type="Pfam" id="PF01551">
    <property type="entry name" value="Peptidase_M23"/>
    <property type="match status" value="1"/>
</dbReference>